<dbReference type="EMBL" id="JBCGBO010000005">
    <property type="protein sequence ID" value="KAK9199462.1"/>
    <property type="molecule type" value="Genomic_DNA"/>
</dbReference>
<comment type="caution">
    <text evidence="2">The sequence shown here is derived from an EMBL/GenBank/DDBJ whole genome shotgun (WGS) entry which is preliminary data.</text>
</comment>
<evidence type="ECO:0000313" key="2">
    <source>
        <dbReference type="EMBL" id="KAK9199462.1"/>
    </source>
</evidence>
<accession>A0AAP0QQA6</accession>
<protein>
    <submittedName>
        <fullName evidence="2">Uncharacterized protein</fullName>
    </submittedName>
</protein>
<organism evidence="2 3">
    <name type="scientific">Citrus x changshan-huyou</name>
    <dbReference type="NCBI Taxonomy" id="2935761"/>
    <lineage>
        <taxon>Eukaryota</taxon>
        <taxon>Viridiplantae</taxon>
        <taxon>Streptophyta</taxon>
        <taxon>Embryophyta</taxon>
        <taxon>Tracheophyta</taxon>
        <taxon>Spermatophyta</taxon>
        <taxon>Magnoliopsida</taxon>
        <taxon>eudicotyledons</taxon>
        <taxon>Gunneridae</taxon>
        <taxon>Pentapetalae</taxon>
        <taxon>rosids</taxon>
        <taxon>malvids</taxon>
        <taxon>Sapindales</taxon>
        <taxon>Rutaceae</taxon>
        <taxon>Aurantioideae</taxon>
        <taxon>Citrus</taxon>
    </lineage>
</organism>
<feature type="compositionally biased region" description="Acidic residues" evidence="1">
    <location>
        <begin position="148"/>
        <end position="164"/>
    </location>
</feature>
<feature type="region of interest" description="Disordered" evidence="1">
    <location>
        <begin position="104"/>
        <end position="172"/>
    </location>
</feature>
<dbReference type="Proteomes" id="UP001428341">
    <property type="component" value="Unassembled WGS sequence"/>
</dbReference>
<proteinExistence type="predicted"/>
<reference evidence="2 3" key="1">
    <citation type="submission" date="2024-05" db="EMBL/GenBank/DDBJ databases">
        <title>Haplotype-resolved chromosome-level genome assembly of Huyou (Citrus changshanensis).</title>
        <authorList>
            <person name="Miao C."/>
            <person name="Chen W."/>
            <person name="Wu Y."/>
            <person name="Wang L."/>
            <person name="Zhao S."/>
            <person name="Grierson D."/>
            <person name="Xu C."/>
            <person name="Chen K."/>
        </authorList>
    </citation>
    <scope>NUCLEOTIDE SEQUENCE [LARGE SCALE GENOMIC DNA]</scope>
    <source>
        <strain evidence="2">01-14</strain>
        <tissue evidence="2">Leaf</tissue>
    </source>
</reference>
<sequence>MNCNVPTSNSTTIPLVLRNQHIKKKNQNSTPNLSIVIRADFSIHGPNTANQPNAIDATLVQLPHTLHSKTNIHVNQTSQHVPTIVPTSLNPLYHSTIPFTTVASTNNSSAASSSSGQAKDNLTSVRHDKSSKLASDPSDTGILTITSDMDDDGKDNDYIGESDNESSSIDGDISLVDESAMELEIKASRLKM</sequence>
<dbReference type="AlphaFoldDB" id="A0AAP0QQA6"/>
<keyword evidence="3" id="KW-1185">Reference proteome</keyword>
<feature type="compositionally biased region" description="Polar residues" evidence="1">
    <location>
        <begin position="137"/>
        <end position="147"/>
    </location>
</feature>
<evidence type="ECO:0000256" key="1">
    <source>
        <dbReference type="SAM" id="MobiDB-lite"/>
    </source>
</evidence>
<name>A0AAP0QQA6_9ROSI</name>
<evidence type="ECO:0000313" key="3">
    <source>
        <dbReference type="Proteomes" id="UP001428341"/>
    </source>
</evidence>
<feature type="compositionally biased region" description="Low complexity" evidence="1">
    <location>
        <begin position="104"/>
        <end position="115"/>
    </location>
</feature>
<gene>
    <name evidence="2" type="ORF">WN944_014653</name>
</gene>